<dbReference type="Proteomes" id="UP001144978">
    <property type="component" value="Unassembled WGS sequence"/>
</dbReference>
<evidence type="ECO:0000313" key="2">
    <source>
        <dbReference type="Proteomes" id="UP001144978"/>
    </source>
</evidence>
<gene>
    <name evidence="1" type="ORF">NUW54_g14102</name>
</gene>
<accession>A0ACC1MGW6</accession>
<keyword evidence="2" id="KW-1185">Reference proteome</keyword>
<organism evidence="1 2">
    <name type="scientific">Trametes sanguinea</name>
    <dbReference type="NCBI Taxonomy" id="158606"/>
    <lineage>
        <taxon>Eukaryota</taxon>
        <taxon>Fungi</taxon>
        <taxon>Dikarya</taxon>
        <taxon>Basidiomycota</taxon>
        <taxon>Agaricomycotina</taxon>
        <taxon>Agaricomycetes</taxon>
        <taxon>Polyporales</taxon>
        <taxon>Polyporaceae</taxon>
        <taxon>Trametes</taxon>
    </lineage>
</organism>
<dbReference type="EMBL" id="JANSHE010006995">
    <property type="protein sequence ID" value="KAJ2965493.1"/>
    <property type="molecule type" value="Genomic_DNA"/>
</dbReference>
<name>A0ACC1MGW6_9APHY</name>
<sequence length="273" mass="31236">MSVDETVPPSSQCRACIEAKQRVKPFPKASFTRVGQIGDLTVCDMWGPARYRGIHGEYYFTLFTDVCTRYATRYFSTDKKHQLDAVRAYRAFLKTQKNVRLKTIRVDNGKEFVNRSIKQFLRAHGTQLELTAPHSSAQNGIAERSFLTVLNAARAMLFEANLPTNLWPEAVNYAVYLKNRAPTRALPNKTPFEAFWGHKPNVSHLREFGAPCWVLRQDTSLHKLARKSRLCRFLGFSEESRAYRLYDPATRQVITSRNVIFERPGLPSRGGDT</sequence>
<evidence type="ECO:0000313" key="1">
    <source>
        <dbReference type="EMBL" id="KAJ2965493.1"/>
    </source>
</evidence>
<proteinExistence type="predicted"/>
<comment type="caution">
    <text evidence="1">The sequence shown here is derived from an EMBL/GenBank/DDBJ whole genome shotgun (WGS) entry which is preliminary data.</text>
</comment>
<protein>
    <submittedName>
        <fullName evidence="1">Uncharacterized protein</fullName>
    </submittedName>
</protein>
<reference evidence="1" key="1">
    <citation type="submission" date="2022-08" db="EMBL/GenBank/DDBJ databases">
        <title>Genome Sequence of Pycnoporus sanguineus.</title>
        <authorList>
            <person name="Buettner E."/>
        </authorList>
    </citation>
    <scope>NUCLEOTIDE SEQUENCE</scope>
    <source>
        <strain evidence="1">CG-C14</strain>
    </source>
</reference>